<dbReference type="GO" id="GO:0003677">
    <property type="term" value="F:DNA binding"/>
    <property type="evidence" value="ECO:0007669"/>
    <property type="project" value="UniProtKB-UniRule"/>
</dbReference>
<organism evidence="7 8">
    <name type="scientific">Phaedon cochleariae</name>
    <name type="common">Mustard beetle</name>
    <dbReference type="NCBI Taxonomy" id="80249"/>
    <lineage>
        <taxon>Eukaryota</taxon>
        <taxon>Metazoa</taxon>
        <taxon>Ecdysozoa</taxon>
        <taxon>Arthropoda</taxon>
        <taxon>Hexapoda</taxon>
        <taxon>Insecta</taxon>
        <taxon>Pterygota</taxon>
        <taxon>Neoptera</taxon>
        <taxon>Endopterygota</taxon>
        <taxon>Coleoptera</taxon>
        <taxon>Polyphaga</taxon>
        <taxon>Cucujiformia</taxon>
        <taxon>Chrysomeloidea</taxon>
        <taxon>Chrysomelidae</taxon>
        <taxon>Chrysomelinae</taxon>
        <taxon>Chrysomelini</taxon>
        <taxon>Phaedon</taxon>
    </lineage>
</organism>
<dbReference type="PROSITE" id="PS50950">
    <property type="entry name" value="ZF_THAP"/>
    <property type="match status" value="1"/>
</dbReference>
<accession>A0A9N9SJT3</accession>
<protein>
    <recommendedName>
        <fullName evidence="6">THAP-type domain-containing protein</fullName>
    </recommendedName>
</protein>
<dbReference type="SUPFAM" id="SSF57716">
    <property type="entry name" value="Glucocorticoid receptor-like (DNA-binding domain)"/>
    <property type="match status" value="1"/>
</dbReference>
<dbReference type="SMART" id="SM00980">
    <property type="entry name" value="THAP"/>
    <property type="match status" value="1"/>
</dbReference>
<keyword evidence="1" id="KW-0479">Metal-binding</keyword>
<dbReference type="AlphaFoldDB" id="A0A9N9SJT3"/>
<dbReference type="EMBL" id="OU896709">
    <property type="protein sequence ID" value="CAG9819943.1"/>
    <property type="molecule type" value="Genomic_DNA"/>
</dbReference>
<evidence type="ECO:0000256" key="2">
    <source>
        <dbReference type="ARBA" id="ARBA00022771"/>
    </source>
</evidence>
<dbReference type="InterPro" id="IPR006612">
    <property type="entry name" value="THAP_Znf"/>
</dbReference>
<proteinExistence type="predicted"/>
<reference evidence="7" key="2">
    <citation type="submission" date="2022-10" db="EMBL/GenBank/DDBJ databases">
        <authorList>
            <consortium name="ENA_rothamsted_submissions"/>
            <consortium name="culmorum"/>
            <person name="King R."/>
        </authorList>
    </citation>
    <scope>NUCLEOTIDE SEQUENCE</scope>
</reference>
<evidence type="ECO:0000256" key="4">
    <source>
        <dbReference type="ARBA" id="ARBA00023125"/>
    </source>
</evidence>
<evidence type="ECO:0000256" key="5">
    <source>
        <dbReference type="PROSITE-ProRule" id="PRU00309"/>
    </source>
</evidence>
<dbReference type="Pfam" id="PF05485">
    <property type="entry name" value="THAP"/>
    <property type="match status" value="1"/>
</dbReference>
<evidence type="ECO:0000313" key="8">
    <source>
        <dbReference type="Proteomes" id="UP001153737"/>
    </source>
</evidence>
<feature type="domain" description="THAP-type" evidence="6">
    <location>
        <begin position="11"/>
        <end position="90"/>
    </location>
</feature>
<dbReference type="Proteomes" id="UP001153737">
    <property type="component" value="Chromosome 3"/>
</dbReference>
<sequence length="118" mass="13214">MSSLRICSKTIPILFVKVKYCKLILSNIIYCSFPFKRPDILELWIKAVSSENWTPTKSSKLCGEHFLPTDDSGIPGTARFLKADAVPSIFSFPQHLLPKNADSPRKIKKLIGCICGRS</sequence>
<keyword evidence="4 5" id="KW-0238">DNA-binding</keyword>
<keyword evidence="2 5" id="KW-0863">Zinc-finger</keyword>
<dbReference type="OrthoDB" id="5988927at2759"/>
<evidence type="ECO:0000259" key="6">
    <source>
        <dbReference type="PROSITE" id="PS50950"/>
    </source>
</evidence>
<dbReference type="PANTHER" id="PTHR46927">
    <property type="entry name" value="AGAP005574-PA"/>
    <property type="match status" value="1"/>
</dbReference>
<evidence type="ECO:0000313" key="7">
    <source>
        <dbReference type="EMBL" id="CAG9819943.1"/>
    </source>
</evidence>
<keyword evidence="8" id="KW-1185">Reference proteome</keyword>
<dbReference type="InterPro" id="IPR052224">
    <property type="entry name" value="THAP_domain_protein"/>
</dbReference>
<evidence type="ECO:0000256" key="1">
    <source>
        <dbReference type="ARBA" id="ARBA00022723"/>
    </source>
</evidence>
<reference evidence="7" key="1">
    <citation type="submission" date="2022-01" db="EMBL/GenBank/DDBJ databases">
        <authorList>
            <person name="King R."/>
        </authorList>
    </citation>
    <scope>NUCLEOTIDE SEQUENCE</scope>
</reference>
<evidence type="ECO:0000256" key="3">
    <source>
        <dbReference type="ARBA" id="ARBA00022833"/>
    </source>
</evidence>
<keyword evidence="3" id="KW-0862">Zinc</keyword>
<dbReference type="SMART" id="SM00692">
    <property type="entry name" value="DM3"/>
    <property type="match status" value="1"/>
</dbReference>
<dbReference type="GO" id="GO:0008270">
    <property type="term" value="F:zinc ion binding"/>
    <property type="evidence" value="ECO:0007669"/>
    <property type="project" value="UniProtKB-KW"/>
</dbReference>
<name>A0A9N9SJT3_PHACE</name>
<gene>
    <name evidence="7" type="ORF">PHAECO_LOCUS7568</name>
</gene>
<dbReference type="PANTHER" id="PTHR46927:SF3">
    <property type="entry name" value="THAP-TYPE DOMAIN-CONTAINING PROTEIN"/>
    <property type="match status" value="1"/>
</dbReference>